<proteinExistence type="predicted"/>
<feature type="transmembrane region" description="Helical" evidence="1">
    <location>
        <begin position="82"/>
        <end position="100"/>
    </location>
</feature>
<feature type="transmembrane region" description="Helical" evidence="1">
    <location>
        <begin position="112"/>
        <end position="133"/>
    </location>
</feature>
<name>A0A4Q9KF89_9ACTN</name>
<evidence type="ECO:0000313" key="3">
    <source>
        <dbReference type="Proteomes" id="UP000292373"/>
    </source>
</evidence>
<keyword evidence="1" id="KW-0472">Membrane</keyword>
<dbReference type="AlphaFoldDB" id="A0A4Q9KF89"/>
<feature type="transmembrane region" description="Helical" evidence="1">
    <location>
        <begin position="204"/>
        <end position="224"/>
    </location>
</feature>
<dbReference type="RefSeq" id="WP_131167360.1">
    <property type="nucleotide sequence ID" value="NZ_SDMQ01000003.1"/>
</dbReference>
<dbReference type="OrthoDB" id="5187629at2"/>
<feature type="transmembrane region" description="Helical" evidence="1">
    <location>
        <begin position="139"/>
        <end position="159"/>
    </location>
</feature>
<reference evidence="2 3" key="1">
    <citation type="submission" date="2019-01" db="EMBL/GenBank/DDBJ databases">
        <title>Lactibacter flavus gen. nov., sp. nov., a novel bacterium of the family Propionibacteriaceae isolated from raw milk and dairy products.</title>
        <authorList>
            <person name="Huptas C."/>
            <person name="Wenning M."/>
            <person name="Breitenwieser F."/>
            <person name="Doll E."/>
            <person name="Von Neubeck M."/>
            <person name="Busse H.-J."/>
            <person name="Scherer S."/>
        </authorList>
    </citation>
    <scope>NUCLEOTIDE SEQUENCE [LARGE SCALE GENOMIC DNA]</scope>
    <source>
        <strain evidence="2 3">KCTC 33808</strain>
    </source>
</reference>
<accession>A0A4Q9KF89</accession>
<dbReference type="PANTHER" id="PTHR40761">
    <property type="entry name" value="CONSERVED INTEGRAL MEMBRANE ALANINE VALINE AND LEUCINE RICH PROTEIN-RELATED"/>
    <property type="match status" value="1"/>
</dbReference>
<dbReference type="Proteomes" id="UP000292373">
    <property type="component" value="Unassembled WGS sequence"/>
</dbReference>
<evidence type="ECO:0000256" key="1">
    <source>
        <dbReference type="SAM" id="Phobius"/>
    </source>
</evidence>
<gene>
    <name evidence="2" type="ORF">ET989_04495</name>
</gene>
<dbReference type="PANTHER" id="PTHR40761:SF1">
    <property type="entry name" value="CONSERVED INTEGRAL MEMBRANE ALANINE VALINE AND LEUCINE RICH PROTEIN-RELATED"/>
    <property type="match status" value="1"/>
</dbReference>
<keyword evidence="1" id="KW-0812">Transmembrane</keyword>
<organism evidence="2 3">
    <name type="scientific">Propioniciclava sinopodophylli</name>
    <dbReference type="NCBI Taxonomy" id="1837344"/>
    <lineage>
        <taxon>Bacteria</taxon>
        <taxon>Bacillati</taxon>
        <taxon>Actinomycetota</taxon>
        <taxon>Actinomycetes</taxon>
        <taxon>Propionibacteriales</taxon>
        <taxon>Propionibacteriaceae</taxon>
        <taxon>Propioniciclava</taxon>
    </lineage>
</organism>
<feature type="transmembrane region" description="Helical" evidence="1">
    <location>
        <begin position="262"/>
        <end position="285"/>
    </location>
</feature>
<feature type="transmembrane region" description="Helical" evidence="1">
    <location>
        <begin position="57"/>
        <end position="76"/>
    </location>
</feature>
<sequence length="308" mass="32095">MTQNIPLAVGLVLIGSFCFALSAHLQHRAVDTHLGGNAHKEQMSFRSFLQAVRSTRWMLGLVLLGVSAVFQIVALSMAPLSVVQPLGLLAFPWSVLLAARATRTWVPPRIQLAVAVTVAATLAFTIVTSIHASAGSDLVIRRVVIGALVVYAVVGLFSTLGGRGPYKWRSLFWSSGGALFYGLEASLVKSIIEYVRSHTWPYSAAIYGIVVALLVGAVAAGWLIQQGYATGPAEIVVGSMTVTSPVVAVAFGILVLGEGVGITPTAAALMMALGAVAIAGVIALARFHPTHDHGGHGLGSTAAGQLKR</sequence>
<dbReference type="EMBL" id="SDMQ01000003">
    <property type="protein sequence ID" value="TBT86575.1"/>
    <property type="molecule type" value="Genomic_DNA"/>
</dbReference>
<keyword evidence="1" id="KW-1133">Transmembrane helix</keyword>
<evidence type="ECO:0000313" key="2">
    <source>
        <dbReference type="EMBL" id="TBT86575.1"/>
    </source>
</evidence>
<feature type="transmembrane region" description="Helical" evidence="1">
    <location>
        <begin position="236"/>
        <end position="256"/>
    </location>
</feature>
<comment type="caution">
    <text evidence="2">The sequence shown here is derived from an EMBL/GenBank/DDBJ whole genome shotgun (WGS) entry which is preliminary data.</text>
</comment>
<feature type="transmembrane region" description="Helical" evidence="1">
    <location>
        <begin position="171"/>
        <end position="192"/>
    </location>
</feature>
<feature type="transmembrane region" description="Helical" evidence="1">
    <location>
        <begin position="6"/>
        <end position="25"/>
    </location>
</feature>
<keyword evidence="3" id="KW-1185">Reference proteome</keyword>
<protein>
    <submittedName>
        <fullName evidence="2">EamA/RhaT family transporter</fullName>
    </submittedName>
</protein>